<dbReference type="InterPro" id="IPR006665">
    <property type="entry name" value="OmpA-like"/>
</dbReference>
<dbReference type="CDD" id="cd07185">
    <property type="entry name" value="OmpA_C-like"/>
    <property type="match status" value="1"/>
</dbReference>
<evidence type="ECO:0000259" key="6">
    <source>
        <dbReference type="PROSITE" id="PS51123"/>
    </source>
</evidence>
<dbReference type="PRINTS" id="PR01021">
    <property type="entry name" value="OMPADOMAIN"/>
</dbReference>
<dbReference type="InterPro" id="IPR006664">
    <property type="entry name" value="OMP_bac"/>
</dbReference>
<dbReference type="GO" id="GO:0009279">
    <property type="term" value="C:cell outer membrane"/>
    <property type="evidence" value="ECO:0007669"/>
    <property type="project" value="UniProtKB-SubCell"/>
</dbReference>
<dbReference type="Proteomes" id="UP000198784">
    <property type="component" value="Unassembled WGS sequence"/>
</dbReference>
<keyword evidence="3" id="KW-0998">Cell outer membrane</keyword>
<evidence type="ECO:0000256" key="1">
    <source>
        <dbReference type="ARBA" id="ARBA00004442"/>
    </source>
</evidence>
<reference evidence="8" key="1">
    <citation type="submission" date="2016-10" db="EMBL/GenBank/DDBJ databases">
        <authorList>
            <person name="Varghese N."/>
            <person name="Submissions S."/>
        </authorList>
    </citation>
    <scope>NUCLEOTIDE SEQUENCE [LARGE SCALE GENOMIC DNA]</scope>
    <source>
        <strain evidence="8">DSM 17834</strain>
    </source>
</reference>
<feature type="domain" description="OmpA-like" evidence="6">
    <location>
        <begin position="125"/>
        <end position="243"/>
    </location>
</feature>
<feature type="chain" id="PRO_5011773866" evidence="5">
    <location>
        <begin position="21"/>
        <end position="243"/>
    </location>
</feature>
<dbReference type="PROSITE" id="PS51257">
    <property type="entry name" value="PROKAR_LIPOPROTEIN"/>
    <property type="match status" value="1"/>
</dbReference>
<dbReference type="OrthoDB" id="1149075at2"/>
<dbReference type="GO" id="GO:0005509">
    <property type="term" value="F:calcium ion binding"/>
    <property type="evidence" value="ECO:0007669"/>
    <property type="project" value="InterPro"/>
</dbReference>
<dbReference type="PANTHER" id="PTHR30329">
    <property type="entry name" value="STATOR ELEMENT OF FLAGELLAR MOTOR COMPLEX"/>
    <property type="match status" value="1"/>
</dbReference>
<dbReference type="RefSeq" id="WP_090498640.1">
    <property type="nucleotide sequence ID" value="NZ_FOWX01000005.1"/>
</dbReference>
<comment type="subcellular location">
    <subcellularLocation>
        <location evidence="1">Cell outer membrane</location>
    </subcellularLocation>
</comment>
<evidence type="ECO:0000256" key="3">
    <source>
        <dbReference type="ARBA" id="ARBA00023237"/>
    </source>
</evidence>
<dbReference type="AlphaFoldDB" id="A0A1I5MXE6"/>
<dbReference type="InterPro" id="IPR036737">
    <property type="entry name" value="OmpA-like_sf"/>
</dbReference>
<dbReference type="SUPFAM" id="SSF103647">
    <property type="entry name" value="TSP type-3 repeat"/>
    <property type="match status" value="1"/>
</dbReference>
<dbReference type="PROSITE" id="PS51123">
    <property type="entry name" value="OMPA_2"/>
    <property type="match status" value="1"/>
</dbReference>
<evidence type="ECO:0000313" key="8">
    <source>
        <dbReference type="Proteomes" id="UP000198784"/>
    </source>
</evidence>
<keyword evidence="8" id="KW-1185">Reference proteome</keyword>
<proteinExistence type="predicted"/>
<evidence type="ECO:0000313" key="7">
    <source>
        <dbReference type="EMBL" id="SFP14200.1"/>
    </source>
</evidence>
<evidence type="ECO:0000256" key="5">
    <source>
        <dbReference type="SAM" id="SignalP"/>
    </source>
</evidence>
<accession>A0A1I5MXE6</accession>
<dbReference type="PANTHER" id="PTHR30329:SF21">
    <property type="entry name" value="LIPOPROTEIN YIAD-RELATED"/>
    <property type="match status" value="1"/>
</dbReference>
<dbReference type="Pfam" id="PF00691">
    <property type="entry name" value="OmpA"/>
    <property type="match status" value="1"/>
</dbReference>
<feature type="signal peptide" evidence="5">
    <location>
        <begin position="1"/>
        <end position="20"/>
    </location>
</feature>
<dbReference type="SUPFAM" id="SSF103088">
    <property type="entry name" value="OmpA-like"/>
    <property type="match status" value="1"/>
</dbReference>
<dbReference type="InterPro" id="IPR028974">
    <property type="entry name" value="TSP_type-3_rpt"/>
</dbReference>
<dbReference type="STRING" id="289003.SAMN05216190_105156"/>
<sequence>MRIRLFRVAFPLLLASSVLSGCVTTSSTGDAALNQGNWPLCSALGGLAGGGLGAIESSAWAAGGAVAGAVVGGLICYAQDGDQDGDGVFDRRDRCPDTPPNTPVRHNGCPLPVYESPPEVMQPDEPAVPVRVELDVKFDFDKSVVKEGSHADIKNLADFMKQYPQTSTVVEGHTDSIGSDAYNQGLSERRANAVREVLVEQHGIESNRVSAVGYGEARPVADNDSESGRAINRRVEAAVEALP</sequence>
<dbReference type="EMBL" id="FOWX01000005">
    <property type="protein sequence ID" value="SFP14200.1"/>
    <property type="molecule type" value="Genomic_DNA"/>
</dbReference>
<dbReference type="PROSITE" id="PS01068">
    <property type="entry name" value="OMPA_1"/>
    <property type="match status" value="1"/>
</dbReference>
<gene>
    <name evidence="7" type="ORF">SAMN05216190_105156</name>
</gene>
<dbReference type="InterPro" id="IPR050330">
    <property type="entry name" value="Bact_OuterMem_StrucFunc"/>
</dbReference>
<keyword evidence="2 4" id="KW-0472">Membrane</keyword>
<organism evidence="7 8">
    <name type="scientific">Pseudomonas borbori</name>
    <dbReference type="NCBI Taxonomy" id="289003"/>
    <lineage>
        <taxon>Bacteria</taxon>
        <taxon>Pseudomonadati</taxon>
        <taxon>Pseudomonadota</taxon>
        <taxon>Gammaproteobacteria</taxon>
        <taxon>Pseudomonadales</taxon>
        <taxon>Pseudomonadaceae</taxon>
        <taxon>Pseudomonas</taxon>
    </lineage>
</organism>
<keyword evidence="5" id="KW-0732">Signal</keyword>
<dbReference type="Gene3D" id="3.30.1330.60">
    <property type="entry name" value="OmpA-like domain"/>
    <property type="match status" value="1"/>
</dbReference>
<protein>
    <submittedName>
        <fullName evidence="7">Outer membrane protein OmpA</fullName>
    </submittedName>
</protein>
<name>A0A1I5MXE6_9PSED</name>
<dbReference type="InterPro" id="IPR006690">
    <property type="entry name" value="OMPA-like_CS"/>
</dbReference>
<evidence type="ECO:0000256" key="2">
    <source>
        <dbReference type="ARBA" id="ARBA00023136"/>
    </source>
</evidence>
<evidence type="ECO:0000256" key="4">
    <source>
        <dbReference type="PROSITE-ProRule" id="PRU00473"/>
    </source>
</evidence>